<keyword evidence="2" id="KW-1185">Reference proteome</keyword>
<evidence type="ECO:0000313" key="1">
    <source>
        <dbReference type="EMBL" id="ORZ04561.1"/>
    </source>
</evidence>
<proteinExistence type="predicted"/>
<protein>
    <recommendedName>
        <fullName evidence="3">DDE Tnp4 domain-containing protein</fullName>
    </recommendedName>
</protein>
<dbReference type="STRING" id="64571.A0A1Y2G928"/>
<evidence type="ECO:0000313" key="2">
    <source>
        <dbReference type="Proteomes" id="UP000193648"/>
    </source>
</evidence>
<reference evidence="1 2" key="1">
    <citation type="submission" date="2016-07" db="EMBL/GenBank/DDBJ databases">
        <title>Pervasive Adenine N6-methylation of Active Genes in Fungi.</title>
        <authorList>
            <consortium name="DOE Joint Genome Institute"/>
            <person name="Mondo S.J."/>
            <person name="Dannebaum R.O."/>
            <person name="Kuo R.C."/>
            <person name="Labutti K."/>
            <person name="Haridas S."/>
            <person name="Kuo A."/>
            <person name="Salamov A."/>
            <person name="Ahrendt S.R."/>
            <person name="Lipzen A."/>
            <person name="Sullivan W."/>
            <person name="Andreopoulos W.B."/>
            <person name="Clum A."/>
            <person name="Lindquist E."/>
            <person name="Daum C."/>
            <person name="Ramamoorthy G.K."/>
            <person name="Gryganskyi A."/>
            <person name="Culley D."/>
            <person name="Magnuson J.K."/>
            <person name="James T.Y."/>
            <person name="O'Malley M.A."/>
            <person name="Stajich J.E."/>
            <person name="Spatafora J.W."/>
            <person name="Visel A."/>
            <person name="Grigoriev I.V."/>
        </authorList>
    </citation>
    <scope>NUCLEOTIDE SEQUENCE [LARGE SCALE GENOMIC DNA]</scope>
    <source>
        <strain evidence="1 2">NRRL 3116</strain>
    </source>
</reference>
<dbReference type="EMBL" id="MCFF01000056">
    <property type="protein sequence ID" value="ORZ04561.1"/>
    <property type="molecule type" value="Genomic_DNA"/>
</dbReference>
<name>A0A1Y2G928_9FUNG</name>
<sequence>IYGDSTMFGLTIIAQFNEWPSMSEHEKHYNSVMNSQRTDIEWRFAKITQQFSSLDFVRTQRLLNFPIGLQYRVGTILCNIYTCFYGPTTSDFFGAIPLMVEEYLN</sequence>
<feature type="non-terminal residue" evidence="1">
    <location>
        <position position="1"/>
    </location>
</feature>
<dbReference type="RefSeq" id="XP_021876607.1">
    <property type="nucleotide sequence ID" value="XM_022020313.1"/>
</dbReference>
<comment type="caution">
    <text evidence="1">The sequence shown here is derived from an EMBL/GenBank/DDBJ whole genome shotgun (WGS) entry which is preliminary data.</text>
</comment>
<dbReference type="OrthoDB" id="5289248at2759"/>
<evidence type="ECO:0008006" key="3">
    <source>
        <dbReference type="Google" id="ProtNLM"/>
    </source>
</evidence>
<feature type="non-terminal residue" evidence="1">
    <location>
        <position position="105"/>
    </location>
</feature>
<dbReference type="Proteomes" id="UP000193648">
    <property type="component" value="Unassembled WGS sequence"/>
</dbReference>
<gene>
    <name evidence="1" type="ORF">BCR41DRAFT_288640</name>
</gene>
<dbReference type="InParanoid" id="A0A1Y2G928"/>
<accession>A0A1Y2G928</accession>
<dbReference type="AlphaFoldDB" id="A0A1Y2G928"/>
<organism evidence="1 2">
    <name type="scientific">Lobosporangium transversale</name>
    <dbReference type="NCBI Taxonomy" id="64571"/>
    <lineage>
        <taxon>Eukaryota</taxon>
        <taxon>Fungi</taxon>
        <taxon>Fungi incertae sedis</taxon>
        <taxon>Mucoromycota</taxon>
        <taxon>Mortierellomycotina</taxon>
        <taxon>Mortierellomycetes</taxon>
        <taxon>Mortierellales</taxon>
        <taxon>Mortierellaceae</taxon>
        <taxon>Lobosporangium</taxon>
    </lineage>
</organism>
<dbReference type="GeneID" id="33562157"/>